<reference evidence="4" key="2">
    <citation type="journal article" date="2008" name="Nucleic Acids Res.">
        <title>The rice annotation project database (RAP-DB): 2008 update.</title>
        <authorList>
            <consortium name="The rice annotation project (RAP)"/>
        </authorList>
    </citation>
    <scope>GENOME REANNOTATION</scope>
    <source>
        <strain evidence="4">cv. Nipponbare</strain>
    </source>
</reference>
<dbReference type="GO" id="GO:0015074">
    <property type="term" value="P:DNA integration"/>
    <property type="evidence" value="ECO:0007669"/>
    <property type="project" value="InterPro"/>
</dbReference>
<dbReference type="EMBL" id="AC136226">
    <property type="protein sequence ID" value="AAT47108.1"/>
    <property type="molecule type" value="Genomic_DNA"/>
</dbReference>
<dbReference type="InterPro" id="IPR043502">
    <property type="entry name" value="DNA/RNA_pol_sf"/>
</dbReference>
<dbReference type="GO" id="GO:0003676">
    <property type="term" value="F:nucleic acid binding"/>
    <property type="evidence" value="ECO:0007669"/>
    <property type="project" value="InterPro"/>
</dbReference>
<feature type="domain" description="Integrase catalytic" evidence="2">
    <location>
        <begin position="549"/>
        <end position="728"/>
    </location>
</feature>
<evidence type="ECO:0000259" key="2">
    <source>
        <dbReference type="PROSITE" id="PS50994"/>
    </source>
</evidence>
<sequence length="1204" mass="133816">MSSLSGTVSVPHCPVLFDGCNYSHWAQHMRLHMRGQRLWDVLSSELPCPPCPIAPTMPSLASQATDDDREKAKEQFDDAMENYQSQFALYKAWLDEDARASAILVASMEIHLTGEVVTLTSAHLMWTHLHDRYAPTSDALYLAMVRQEQSLQQGDSTVDEFYTQLSSIWRQLDSLGPTICHTYPCCQRQRSHMDLRRIYDFLTRLRSEYESTRAQLLSRHPRVTIMEALTEIRSEEIRLREAGILPLPSSVLAVRTVASSASSTPAVHSTVSSSSSSARPPTTVVPSTRGHLHCTYCDKDGHVESFCFRKKKDLRRGNSSKGTSGSSQKSSGGSDSQEILMLLRRLTASAATGSVGSVALPSAQSGSAVLGSSSSTEGSSSASVPTTVHTADGTPLAIVGRGTLSISSFSVPAVSYVPKLAMQLMSAGQLTDHGCRVILDSDSCCVQDHRTGLLVGTGPRRRDSQRLWELDWLRLPSAAPASLLASTASSTVSFAQWHHRLGHLCGSRLSALVRRGLLGSVSGAVSLNQCQGCKLGKQIQLPYHSSESVSKRPFDLVHSDVWGPAPFVSKGGHRYYIIFIDDFSRHTWIYFMTHRSEVLAIYKSFARMIRTHFDSPIRVFRADSAGEYLSRELRVFLSEQGTLSQFSCPGAHAQNGVAERKHRHLLETARALMIASSVPPHFWAEVYSRKPRIQEPSLDASPVAPPRYNFRDRNLVTIRPEDRYGYVATVLAEPCSYRDAVVHQEWQHAMAEELAALERTGTWDLVPLPSHARPITCKWIYKVKTRSDGTLERYKARLVARGFQQEHGRDYDETFAPVAHMTTVRTLLAIASARHCNISQLDVKNAFLNGELHEEVYMRPPQGYLVPEGMVCRLRRSLYGLKQAPRAWFQRFSSVVLDAGFSASAHDPALFVHTSPRSRTILLLYVDDMLITGDDAEFITFVKARLSEQFLMTDLGPLCYFLGIEISSTPEGFHFSQAKYIQDLLDRASLTDQRTVETPMELNLHLSATDGEPLADPTRYRHIVGSLVYLGVTRPDISYSVHILSQFVSAPTQIHYSHLLRVLRYLRGTISRCLFFPRSTSLQLQGNSDATWASDSSDRRSLSAFCVFLGGSLIAWKTKKQTAVSRSSAEAELRAMALLTAEVTWLRWLLEDFSVSVTSPTSLLSDSTGAISIARDPIKHELTKHIGVDASYTRTQVQDQVVAL</sequence>
<dbReference type="SUPFAM" id="SSF53098">
    <property type="entry name" value="Ribonuclease H-like"/>
    <property type="match status" value="1"/>
</dbReference>
<feature type="region of interest" description="Disordered" evidence="1">
    <location>
        <begin position="314"/>
        <end position="335"/>
    </location>
</feature>
<feature type="region of interest" description="Disordered" evidence="1">
    <location>
        <begin position="365"/>
        <end position="387"/>
    </location>
</feature>
<gene>
    <name evidence="3" type="primary">OSJNBb0067H15.15</name>
</gene>
<proteinExistence type="predicted"/>
<dbReference type="Pfam" id="PF14223">
    <property type="entry name" value="Retrotran_gag_2"/>
    <property type="match status" value="1"/>
</dbReference>
<dbReference type="InterPro" id="IPR012337">
    <property type="entry name" value="RNaseH-like_sf"/>
</dbReference>
<dbReference type="InterPro" id="IPR013103">
    <property type="entry name" value="RVT_2"/>
</dbReference>
<dbReference type="PANTHER" id="PTHR11439:SF461">
    <property type="entry name" value="OS10G0432200 PROTEIN"/>
    <property type="match status" value="1"/>
</dbReference>
<name>Q6I5B6_ORYSJ</name>
<protein>
    <submittedName>
        <fullName evidence="3">Polyprotein</fullName>
    </submittedName>
</protein>
<evidence type="ECO:0000313" key="4">
    <source>
        <dbReference type="Proteomes" id="UP000000763"/>
    </source>
</evidence>
<dbReference type="Pfam" id="PF07727">
    <property type="entry name" value="RVT_2"/>
    <property type="match status" value="1"/>
</dbReference>
<dbReference type="PROSITE" id="PS50994">
    <property type="entry name" value="INTEGRASE"/>
    <property type="match status" value="1"/>
</dbReference>
<evidence type="ECO:0000313" key="3">
    <source>
        <dbReference type="EMBL" id="AAT47108.1"/>
    </source>
</evidence>
<dbReference type="Gene3D" id="3.30.420.10">
    <property type="entry name" value="Ribonuclease H-like superfamily/Ribonuclease H"/>
    <property type="match status" value="1"/>
</dbReference>
<dbReference type="InterPro" id="IPR036397">
    <property type="entry name" value="RNaseH_sf"/>
</dbReference>
<feature type="compositionally biased region" description="Low complexity" evidence="1">
    <location>
        <begin position="317"/>
        <end position="335"/>
    </location>
</feature>
<reference evidence="4" key="1">
    <citation type="journal article" date="2005" name="Nature">
        <title>The map-based sequence of the rice genome.</title>
        <authorList>
            <consortium name="International rice genome sequencing project (IRGSP)"/>
            <person name="Matsumoto T."/>
            <person name="Wu J."/>
            <person name="Kanamori H."/>
            <person name="Katayose Y."/>
            <person name="Fujisawa M."/>
            <person name="Namiki N."/>
            <person name="Mizuno H."/>
            <person name="Yamamoto K."/>
            <person name="Antonio B.A."/>
            <person name="Baba T."/>
            <person name="Sakata K."/>
            <person name="Nagamura Y."/>
            <person name="Aoki H."/>
            <person name="Arikawa K."/>
            <person name="Arita K."/>
            <person name="Bito T."/>
            <person name="Chiden Y."/>
            <person name="Fujitsuka N."/>
            <person name="Fukunaka R."/>
            <person name="Hamada M."/>
            <person name="Harada C."/>
            <person name="Hayashi A."/>
            <person name="Hijishita S."/>
            <person name="Honda M."/>
            <person name="Hosokawa S."/>
            <person name="Ichikawa Y."/>
            <person name="Idonuma A."/>
            <person name="Iijima M."/>
            <person name="Ikeda M."/>
            <person name="Ikeno M."/>
            <person name="Ito K."/>
            <person name="Ito S."/>
            <person name="Ito T."/>
            <person name="Ito Y."/>
            <person name="Ito Y."/>
            <person name="Iwabuchi A."/>
            <person name="Kamiya K."/>
            <person name="Karasawa W."/>
            <person name="Kurita K."/>
            <person name="Katagiri S."/>
            <person name="Kikuta A."/>
            <person name="Kobayashi H."/>
            <person name="Kobayashi N."/>
            <person name="Machita K."/>
            <person name="Maehara T."/>
            <person name="Masukawa M."/>
            <person name="Mizubayashi T."/>
            <person name="Mukai Y."/>
            <person name="Nagasaki H."/>
            <person name="Nagata Y."/>
            <person name="Naito S."/>
            <person name="Nakashima M."/>
            <person name="Nakama Y."/>
            <person name="Nakamichi Y."/>
            <person name="Nakamura M."/>
            <person name="Meguro A."/>
            <person name="Negishi M."/>
            <person name="Ohta I."/>
            <person name="Ohta T."/>
            <person name="Okamoto M."/>
            <person name="Ono N."/>
            <person name="Saji S."/>
            <person name="Sakaguchi M."/>
            <person name="Sakai K."/>
            <person name="Shibata M."/>
            <person name="Shimokawa T."/>
            <person name="Song J."/>
            <person name="Takazaki Y."/>
            <person name="Terasawa K."/>
            <person name="Tsugane M."/>
            <person name="Tsuji K."/>
            <person name="Ueda S."/>
            <person name="Waki K."/>
            <person name="Yamagata H."/>
            <person name="Yamamoto M."/>
            <person name="Yamamoto S."/>
            <person name="Yamane H."/>
            <person name="Yoshiki S."/>
            <person name="Yoshihara R."/>
            <person name="Yukawa K."/>
            <person name="Zhong H."/>
            <person name="Yano M."/>
            <person name="Yuan Q."/>
            <person name="Ouyang S."/>
            <person name="Liu J."/>
            <person name="Jones K.M."/>
            <person name="Gansberger K."/>
            <person name="Moffat K."/>
            <person name="Hill J."/>
            <person name="Bera J."/>
            <person name="Fadrosh D."/>
            <person name="Jin S."/>
            <person name="Johri S."/>
            <person name="Kim M."/>
            <person name="Overton L."/>
            <person name="Reardon M."/>
            <person name="Tsitrin T."/>
            <person name="Vuong H."/>
            <person name="Weaver B."/>
            <person name="Ciecko A."/>
            <person name="Tallon L."/>
            <person name="Jackson J."/>
            <person name="Pai G."/>
            <person name="Aken S.V."/>
            <person name="Utterback T."/>
            <person name="Reidmuller S."/>
            <person name="Feldblyum T."/>
            <person name="Hsiao J."/>
            <person name="Zismann V."/>
            <person name="Iobst S."/>
            <person name="de Vazeille A.R."/>
            <person name="Buell C.R."/>
            <person name="Ying K."/>
            <person name="Li Y."/>
            <person name="Lu T."/>
            <person name="Huang Y."/>
            <person name="Zhao Q."/>
            <person name="Feng Q."/>
            <person name="Zhang L."/>
            <person name="Zhu J."/>
            <person name="Weng Q."/>
            <person name="Mu J."/>
            <person name="Lu Y."/>
            <person name="Fan D."/>
            <person name="Liu Y."/>
            <person name="Guan J."/>
            <person name="Zhang Y."/>
            <person name="Yu S."/>
            <person name="Liu X."/>
            <person name="Zhang Y."/>
            <person name="Hong G."/>
            <person name="Han B."/>
            <person name="Choisne N."/>
            <person name="Demange N."/>
            <person name="Orjeda G."/>
            <person name="Samain S."/>
            <person name="Cattolico L."/>
            <person name="Pelletier E."/>
            <person name="Couloux A."/>
            <person name="Segurens B."/>
            <person name="Wincker P."/>
            <person name="D'Hont A."/>
            <person name="Scarpelli C."/>
            <person name="Weissenbach J."/>
            <person name="Salanoubat M."/>
            <person name="Quetier F."/>
            <person name="Yu Y."/>
            <person name="Kim H.R."/>
            <person name="Rambo T."/>
            <person name="Currie J."/>
            <person name="Collura K."/>
            <person name="Luo M."/>
            <person name="Yang T."/>
            <person name="Ammiraju J.S.S."/>
            <person name="Engler F."/>
            <person name="Soderlund C."/>
            <person name="Wing R.A."/>
            <person name="Palmer L.E."/>
            <person name="de la Bastide M."/>
            <person name="Spiegel L."/>
            <person name="Nascimento L."/>
            <person name="Zutavern T."/>
            <person name="O'Shaughnessy A."/>
            <person name="Dike S."/>
            <person name="Dedhia N."/>
            <person name="Preston R."/>
            <person name="Balija V."/>
            <person name="McCombie W.R."/>
            <person name="Chow T."/>
            <person name="Chen H."/>
            <person name="Chung M."/>
            <person name="Chen C."/>
            <person name="Shaw J."/>
            <person name="Wu H."/>
            <person name="Hsiao K."/>
            <person name="Chao Y."/>
            <person name="Chu M."/>
            <person name="Cheng C."/>
            <person name="Hour A."/>
            <person name="Lee P."/>
            <person name="Lin S."/>
            <person name="Lin Y."/>
            <person name="Liou J."/>
            <person name="Liu S."/>
            <person name="Hsing Y."/>
            <person name="Raghuvanshi S."/>
            <person name="Mohanty A."/>
            <person name="Bharti A.K."/>
            <person name="Gaur A."/>
            <person name="Gupta V."/>
            <person name="Kumar D."/>
            <person name="Ravi V."/>
            <person name="Vij S."/>
            <person name="Kapur A."/>
            <person name="Khurana P."/>
            <person name="Khurana P."/>
            <person name="Khurana J.P."/>
            <person name="Tyagi A.K."/>
            <person name="Gaikwad K."/>
            <person name="Singh A."/>
            <person name="Dalal V."/>
            <person name="Srivastava S."/>
            <person name="Dixit A."/>
            <person name="Pal A.K."/>
            <person name="Ghazi I.A."/>
            <person name="Yadav M."/>
            <person name="Pandit A."/>
            <person name="Bhargava A."/>
            <person name="Sureshbabu K."/>
            <person name="Batra K."/>
            <person name="Sharma T.R."/>
            <person name="Mohapatra T."/>
            <person name="Singh N.K."/>
            <person name="Messing J."/>
            <person name="Nelson A.B."/>
            <person name="Fuks G."/>
            <person name="Kavchok S."/>
            <person name="Keizer G."/>
            <person name="Linton E."/>
            <person name="Llaca V."/>
            <person name="Song R."/>
            <person name="Tanyolac B."/>
            <person name="Young S."/>
            <person name="Ho-Il K."/>
            <person name="Hahn J.H."/>
            <person name="Sangsakoo G."/>
            <person name="Vanavichit A."/>
            <person name="de Mattos Luiz.A.T."/>
            <person name="Zimmer P.D."/>
            <person name="Malone G."/>
            <person name="Dellagostin O."/>
            <person name="de Oliveira A.C."/>
            <person name="Bevan M."/>
            <person name="Bancroft I."/>
            <person name="Minx P."/>
            <person name="Cordum H."/>
            <person name="Wilson R."/>
            <person name="Cheng Z."/>
            <person name="Jin W."/>
            <person name="Jiang J."/>
            <person name="Leong S.A."/>
            <person name="Iwama H."/>
            <person name="Gojobori T."/>
            <person name="Itoh T."/>
            <person name="Niimura Y."/>
            <person name="Fujii Y."/>
            <person name="Habara T."/>
            <person name="Sakai H."/>
            <person name="Sato Y."/>
            <person name="Wilson G."/>
            <person name="Kumar K."/>
            <person name="McCouch S."/>
            <person name="Juretic N."/>
            <person name="Hoen D."/>
            <person name="Wright S."/>
            <person name="Bruskiewich R."/>
            <person name="Bureau T."/>
            <person name="Miyao A."/>
            <person name="Hirochika H."/>
            <person name="Nishikawa T."/>
            <person name="Kadowaki K."/>
            <person name="Sugiura M."/>
            <person name="Burr B."/>
            <person name="Sasaki T."/>
        </authorList>
    </citation>
    <scope>NUCLEOTIDE SEQUENCE [LARGE SCALE GENOMIC DNA]</scope>
    <source>
        <strain evidence="4">cv. Nipponbare</strain>
    </source>
</reference>
<dbReference type="Pfam" id="PF13976">
    <property type="entry name" value="gag_pre-integrs"/>
    <property type="match status" value="1"/>
</dbReference>
<dbReference type="Proteomes" id="UP000000763">
    <property type="component" value="Chromosome 5"/>
</dbReference>
<evidence type="ECO:0000256" key="1">
    <source>
        <dbReference type="SAM" id="MobiDB-lite"/>
    </source>
</evidence>
<dbReference type="CDD" id="cd09272">
    <property type="entry name" value="RNase_HI_RT_Ty1"/>
    <property type="match status" value="1"/>
</dbReference>
<dbReference type="SUPFAM" id="SSF56672">
    <property type="entry name" value="DNA/RNA polymerases"/>
    <property type="match status" value="1"/>
</dbReference>
<accession>Q6I5B6</accession>
<organism evidence="3 4">
    <name type="scientific">Oryza sativa subsp. japonica</name>
    <name type="common">Rice</name>
    <dbReference type="NCBI Taxonomy" id="39947"/>
    <lineage>
        <taxon>Eukaryota</taxon>
        <taxon>Viridiplantae</taxon>
        <taxon>Streptophyta</taxon>
        <taxon>Embryophyta</taxon>
        <taxon>Tracheophyta</taxon>
        <taxon>Spermatophyta</taxon>
        <taxon>Magnoliopsida</taxon>
        <taxon>Liliopsida</taxon>
        <taxon>Poales</taxon>
        <taxon>Poaceae</taxon>
        <taxon>BOP clade</taxon>
        <taxon>Oryzoideae</taxon>
        <taxon>Oryzeae</taxon>
        <taxon>Oryzinae</taxon>
        <taxon>Oryza</taxon>
        <taxon>Oryza sativa</taxon>
    </lineage>
</organism>
<dbReference type="InterPro" id="IPR001584">
    <property type="entry name" value="Integrase_cat-core"/>
</dbReference>
<dbReference type="PANTHER" id="PTHR11439">
    <property type="entry name" value="GAG-POL-RELATED RETROTRANSPOSON"/>
    <property type="match status" value="1"/>
</dbReference>
<feature type="compositionally biased region" description="Low complexity" evidence="1">
    <location>
        <begin position="365"/>
        <end position="383"/>
    </location>
</feature>
<dbReference type="Pfam" id="PF00665">
    <property type="entry name" value="rve"/>
    <property type="match status" value="1"/>
</dbReference>
<feature type="compositionally biased region" description="Low complexity" evidence="1">
    <location>
        <begin position="263"/>
        <end position="289"/>
    </location>
</feature>
<dbReference type="InterPro" id="IPR025724">
    <property type="entry name" value="GAG-pre-integrase_dom"/>
</dbReference>
<feature type="region of interest" description="Disordered" evidence="1">
    <location>
        <begin position="263"/>
        <end position="290"/>
    </location>
</feature>
<dbReference type="AlphaFoldDB" id="Q6I5B6"/>